<gene>
    <name evidence="1" type="ORF">ACFQHR_00270</name>
</gene>
<proteinExistence type="predicted"/>
<keyword evidence="2" id="KW-1185">Reference proteome</keyword>
<evidence type="ECO:0000313" key="1">
    <source>
        <dbReference type="EMBL" id="MFC6996033.1"/>
    </source>
</evidence>
<evidence type="ECO:0000313" key="2">
    <source>
        <dbReference type="Proteomes" id="UP001596405"/>
    </source>
</evidence>
<accession>A0ABW2DHH9</accession>
<name>A0ABW2DHH9_9BACT</name>
<organism evidence="1 2">
    <name type="scientific">Rufibacter roseus</name>
    <dbReference type="NCBI Taxonomy" id="1567108"/>
    <lineage>
        <taxon>Bacteria</taxon>
        <taxon>Pseudomonadati</taxon>
        <taxon>Bacteroidota</taxon>
        <taxon>Cytophagia</taxon>
        <taxon>Cytophagales</taxon>
        <taxon>Hymenobacteraceae</taxon>
        <taxon>Rufibacter</taxon>
    </lineage>
</organism>
<dbReference type="EMBL" id="JBHSYQ010000001">
    <property type="protein sequence ID" value="MFC6996033.1"/>
    <property type="molecule type" value="Genomic_DNA"/>
</dbReference>
<dbReference type="Proteomes" id="UP001596405">
    <property type="component" value="Unassembled WGS sequence"/>
</dbReference>
<reference evidence="2" key="1">
    <citation type="journal article" date="2019" name="Int. J. Syst. Evol. Microbiol.">
        <title>The Global Catalogue of Microorganisms (GCM) 10K type strain sequencing project: providing services to taxonomists for standard genome sequencing and annotation.</title>
        <authorList>
            <consortium name="The Broad Institute Genomics Platform"/>
            <consortium name="The Broad Institute Genome Sequencing Center for Infectious Disease"/>
            <person name="Wu L."/>
            <person name="Ma J."/>
        </authorList>
    </citation>
    <scope>NUCLEOTIDE SEQUENCE [LARGE SCALE GENOMIC DNA]</scope>
    <source>
        <strain evidence="2">CGMCC 4.7393</strain>
    </source>
</reference>
<protein>
    <submittedName>
        <fullName evidence="1">Uncharacterized protein</fullName>
    </submittedName>
</protein>
<dbReference type="RefSeq" id="WP_153042285.1">
    <property type="nucleotide sequence ID" value="NZ_LRML01000017.1"/>
</dbReference>
<sequence length="99" mass="11429">MAKLDHEVSLSAEQEDKVLALLQERSEKFSQIQKNAGAKKLAKADFRQVNEQAFSKLQSVLSPEQFAKVKVLRQESQRQKAAYKEEDIYKTLQDIELDF</sequence>
<comment type="caution">
    <text evidence="1">The sequence shown here is derived from an EMBL/GenBank/DDBJ whole genome shotgun (WGS) entry which is preliminary data.</text>
</comment>